<dbReference type="EMBL" id="JAELVR010000011">
    <property type="protein sequence ID" value="MBJ6373065.1"/>
    <property type="molecule type" value="Genomic_DNA"/>
</dbReference>
<comment type="caution">
    <text evidence="2">The sequence shown here is derived from an EMBL/GenBank/DDBJ whole genome shotgun (WGS) entry which is preliminary data.</text>
</comment>
<name>A0A8J7LX53_9RHOB</name>
<evidence type="ECO:0000313" key="2">
    <source>
        <dbReference type="EMBL" id="MBJ6373065.1"/>
    </source>
</evidence>
<dbReference type="InterPro" id="IPR041649">
    <property type="entry name" value="NepR"/>
</dbReference>
<dbReference type="AlphaFoldDB" id="A0A8J7LX53"/>
<protein>
    <recommendedName>
        <fullName evidence="1">Anti-sigma factor NepR domain-containing protein</fullName>
    </recommendedName>
</protein>
<organism evidence="2 3">
    <name type="scientific">Sedimentitalea arenosa</name>
    <dbReference type="NCBI Taxonomy" id="2798803"/>
    <lineage>
        <taxon>Bacteria</taxon>
        <taxon>Pseudomonadati</taxon>
        <taxon>Pseudomonadota</taxon>
        <taxon>Alphaproteobacteria</taxon>
        <taxon>Rhodobacterales</taxon>
        <taxon>Paracoccaceae</taxon>
        <taxon>Sedimentitalea</taxon>
    </lineage>
</organism>
<dbReference type="Proteomes" id="UP000619079">
    <property type="component" value="Unassembled WGS sequence"/>
</dbReference>
<evidence type="ECO:0000313" key="3">
    <source>
        <dbReference type="Proteomes" id="UP000619079"/>
    </source>
</evidence>
<dbReference type="Pfam" id="PF18557">
    <property type="entry name" value="NepR"/>
    <property type="match status" value="1"/>
</dbReference>
<reference evidence="2" key="1">
    <citation type="submission" date="2020-12" db="EMBL/GenBank/DDBJ databases">
        <title>Sedimentitalea sp. nov., isolated from sand in Incheon.</title>
        <authorList>
            <person name="Kim W."/>
        </authorList>
    </citation>
    <scope>NUCLEOTIDE SEQUENCE</scope>
    <source>
        <strain evidence="2">CAU 1593</strain>
    </source>
</reference>
<feature type="domain" description="Anti-sigma factor NepR" evidence="1">
    <location>
        <begin position="16"/>
        <end position="47"/>
    </location>
</feature>
<proteinExistence type="predicted"/>
<dbReference type="RefSeq" id="WP_199025943.1">
    <property type="nucleotide sequence ID" value="NZ_JAELVR010000011.1"/>
</dbReference>
<keyword evidence="3" id="KW-1185">Reference proteome</keyword>
<gene>
    <name evidence="2" type="ORF">JF290_16175</name>
</gene>
<sequence>MAGGKNKDGTRAARIIDENLKLVYSDLVQEDLPDRFKDLLALLKAQDAETSHDEDKKGRK</sequence>
<evidence type="ECO:0000259" key="1">
    <source>
        <dbReference type="Pfam" id="PF18557"/>
    </source>
</evidence>
<accession>A0A8J7LX53</accession>